<accession>A0ABP7B1V2</accession>
<dbReference type="Pfam" id="PF20990">
    <property type="entry name" value="DUF2207_C"/>
    <property type="match status" value="1"/>
</dbReference>
<keyword evidence="1" id="KW-0472">Membrane</keyword>
<feature type="transmembrane region" description="Helical" evidence="1">
    <location>
        <begin position="185"/>
        <end position="208"/>
    </location>
</feature>
<evidence type="ECO:0000313" key="4">
    <source>
        <dbReference type="Proteomes" id="UP001410795"/>
    </source>
</evidence>
<keyword evidence="4" id="KW-1185">Reference proteome</keyword>
<dbReference type="EMBL" id="BAAAYV010000002">
    <property type="protein sequence ID" value="GAA3646146.1"/>
    <property type="molecule type" value="Genomic_DNA"/>
</dbReference>
<evidence type="ECO:0000256" key="1">
    <source>
        <dbReference type="SAM" id="Phobius"/>
    </source>
</evidence>
<keyword evidence="1" id="KW-1133">Transmembrane helix</keyword>
<feature type="domain" description="Predicted membrane protein YciQ-like C-terminal" evidence="2">
    <location>
        <begin position="59"/>
        <end position="273"/>
    </location>
</feature>
<evidence type="ECO:0000313" key="3">
    <source>
        <dbReference type="EMBL" id="GAA3646146.1"/>
    </source>
</evidence>
<comment type="caution">
    <text evidence="3">The sequence shown here is derived from an EMBL/GenBank/DDBJ whole genome shotgun (WGS) entry which is preliminary data.</text>
</comment>
<keyword evidence="1" id="KW-0812">Transmembrane</keyword>
<gene>
    <name evidence="3" type="ORF">GCM10022202_01750</name>
</gene>
<proteinExistence type="predicted"/>
<sequence>MLDADTLIGFLLIGAVLVLVAFVVIGITTPFARRLPRSPIVQYVPPEGDLFAHGLLVRADRRLLAAAVTSLAIRGAIRVLAPRGSRGPVAVEILAGAPLSADEHALLRALRPERMRPRQERRYARALAELGVHAAPDDAPDVFFIRGRGAFRAHRRRELRTFFDALRERVKAEGLAHKRTVSVHLVLLSLLFLAAAVAGVLLGLGAILNGEWMGAVVVLFDVAVLFWVLTLAPPPLLWFTALGQEHRRHLSGLRDYIRLAEQDRLRLLQSPEGALRTPAGALTPGGQALGLSAMPTAGDPVAQSGLDRYVLNERLLPYAILFRQERRWERELESLGGPDVSQNVRVLGSTLEGVMAVVQVIVIIVQVLRIVGVVLSLFGRSSD</sequence>
<protein>
    <recommendedName>
        <fullName evidence="2">Predicted membrane protein YciQ-like C-terminal domain-containing protein</fullName>
    </recommendedName>
</protein>
<name>A0ABP7B1V2_9MICO</name>
<feature type="transmembrane region" description="Helical" evidence="1">
    <location>
        <begin position="214"/>
        <end position="239"/>
    </location>
</feature>
<dbReference type="Proteomes" id="UP001410795">
    <property type="component" value="Unassembled WGS sequence"/>
</dbReference>
<evidence type="ECO:0000259" key="2">
    <source>
        <dbReference type="Pfam" id="PF20990"/>
    </source>
</evidence>
<reference evidence="4" key="1">
    <citation type="journal article" date="2019" name="Int. J. Syst. Evol. Microbiol.">
        <title>The Global Catalogue of Microorganisms (GCM) 10K type strain sequencing project: providing services to taxonomists for standard genome sequencing and annotation.</title>
        <authorList>
            <consortium name="The Broad Institute Genomics Platform"/>
            <consortium name="The Broad Institute Genome Sequencing Center for Infectious Disease"/>
            <person name="Wu L."/>
            <person name="Ma J."/>
        </authorList>
    </citation>
    <scope>NUCLEOTIDE SEQUENCE [LARGE SCALE GENOMIC DNA]</scope>
    <source>
        <strain evidence="4">JCM 16546</strain>
    </source>
</reference>
<dbReference type="InterPro" id="IPR048389">
    <property type="entry name" value="YciQ-like_C"/>
</dbReference>
<dbReference type="RefSeq" id="WP_221857611.1">
    <property type="nucleotide sequence ID" value="NZ_BAAAYV010000002.1"/>
</dbReference>
<feature type="transmembrane region" description="Helical" evidence="1">
    <location>
        <begin position="6"/>
        <end position="27"/>
    </location>
</feature>
<feature type="transmembrane region" description="Helical" evidence="1">
    <location>
        <begin position="354"/>
        <end position="378"/>
    </location>
</feature>
<organism evidence="3 4">
    <name type="scientific">Microbacterium marinilacus</name>
    <dbReference type="NCBI Taxonomy" id="415209"/>
    <lineage>
        <taxon>Bacteria</taxon>
        <taxon>Bacillati</taxon>
        <taxon>Actinomycetota</taxon>
        <taxon>Actinomycetes</taxon>
        <taxon>Micrococcales</taxon>
        <taxon>Microbacteriaceae</taxon>
        <taxon>Microbacterium</taxon>
    </lineage>
</organism>